<dbReference type="InterPro" id="IPR005471">
    <property type="entry name" value="Tscrpt_reg_IclR_N"/>
</dbReference>
<dbReference type="InterPro" id="IPR036388">
    <property type="entry name" value="WH-like_DNA-bd_sf"/>
</dbReference>
<dbReference type="InterPro" id="IPR029016">
    <property type="entry name" value="GAF-like_dom_sf"/>
</dbReference>
<comment type="caution">
    <text evidence="6">The sequence shown here is derived from an EMBL/GenBank/DDBJ whole genome shotgun (WGS) entry which is preliminary data.</text>
</comment>
<evidence type="ECO:0000259" key="4">
    <source>
        <dbReference type="PROSITE" id="PS51077"/>
    </source>
</evidence>
<proteinExistence type="predicted"/>
<protein>
    <submittedName>
        <fullName evidence="6">IclR family transcriptional regulator</fullName>
    </submittedName>
</protein>
<dbReference type="InterPro" id="IPR036390">
    <property type="entry name" value="WH_DNA-bd_sf"/>
</dbReference>
<dbReference type="InterPro" id="IPR014757">
    <property type="entry name" value="Tscrpt_reg_IclR_C"/>
</dbReference>
<dbReference type="PROSITE" id="PS51077">
    <property type="entry name" value="HTH_ICLR"/>
    <property type="match status" value="1"/>
</dbReference>
<dbReference type="Gene3D" id="3.30.450.40">
    <property type="match status" value="1"/>
</dbReference>
<keyword evidence="3" id="KW-0804">Transcription</keyword>
<name>A0A437JD33_9SPHN</name>
<dbReference type="PANTHER" id="PTHR30136">
    <property type="entry name" value="HELIX-TURN-HELIX TRANSCRIPTIONAL REGULATOR, ICLR FAMILY"/>
    <property type="match status" value="1"/>
</dbReference>
<dbReference type="GO" id="GO:0045892">
    <property type="term" value="P:negative regulation of DNA-templated transcription"/>
    <property type="evidence" value="ECO:0007669"/>
    <property type="project" value="TreeGrafter"/>
</dbReference>
<dbReference type="GO" id="GO:0003677">
    <property type="term" value="F:DNA binding"/>
    <property type="evidence" value="ECO:0007669"/>
    <property type="project" value="UniProtKB-KW"/>
</dbReference>
<evidence type="ECO:0000256" key="1">
    <source>
        <dbReference type="ARBA" id="ARBA00023015"/>
    </source>
</evidence>
<dbReference type="AlphaFoldDB" id="A0A437JD33"/>
<keyword evidence="2" id="KW-0238">DNA-binding</keyword>
<dbReference type="SUPFAM" id="SSF46785">
    <property type="entry name" value="Winged helix' DNA-binding domain"/>
    <property type="match status" value="1"/>
</dbReference>
<dbReference type="PANTHER" id="PTHR30136:SF35">
    <property type="entry name" value="HTH-TYPE TRANSCRIPTIONAL REGULATOR RV1719"/>
    <property type="match status" value="1"/>
</dbReference>
<feature type="domain" description="HTH iclR-type" evidence="4">
    <location>
        <begin position="21"/>
        <end position="83"/>
    </location>
</feature>
<accession>A0A437JD33</accession>
<dbReference type="RefSeq" id="WP_127689354.1">
    <property type="nucleotide sequence ID" value="NZ_RZUL01000001.1"/>
</dbReference>
<dbReference type="SMART" id="SM00346">
    <property type="entry name" value="HTH_ICLR"/>
    <property type="match status" value="1"/>
</dbReference>
<dbReference type="SUPFAM" id="SSF55781">
    <property type="entry name" value="GAF domain-like"/>
    <property type="match status" value="1"/>
</dbReference>
<dbReference type="Gene3D" id="1.10.10.10">
    <property type="entry name" value="Winged helix-like DNA-binding domain superfamily/Winged helix DNA-binding domain"/>
    <property type="match status" value="1"/>
</dbReference>
<keyword evidence="1" id="KW-0805">Transcription regulation</keyword>
<dbReference type="EMBL" id="RZUL01000001">
    <property type="protein sequence ID" value="RVT43815.1"/>
    <property type="molecule type" value="Genomic_DNA"/>
</dbReference>
<evidence type="ECO:0000259" key="5">
    <source>
        <dbReference type="PROSITE" id="PS51078"/>
    </source>
</evidence>
<dbReference type="OrthoDB" id="6057486at2"/>
<keyword evidence="7" id="KW-1185">Reference proteome</keyword>
<dbReference type="Pfam" id="PF09339">
    <property type="entry name" value="HTH_IclR"/>
    <property type="match status" value="1"/>
</dbReference>
<sequence>MRTSDPTPSDETDDGQATHRIPVIDKMVEILKVLEEATDKGMNIGAIIASTHIPRSTVYRVLNTLADHGIIARSGSGGYALGFRLISLAAAVRTELSEQELIAIVQPFLVRIAAQTGETCKLSMLKDDHAAVVAVVQSEKAMAPSSRVGSRFDLHAGAASKLLLAFADVAVQQRTMKAALHRYTERTMIDPSVLDAELALIRKEEISHDRGEWNTAVHAIATPVRDHAGDVIAALSVTYFSGPEEEAMAAQVETALRAASAKVSAALGYRG</sequence>
<dbReference type="Proteomes" id="UP000282977">
    <property type="component" value="Unassembled WGS sequence"/>
</dbReference>
<evidence type="ECO:0000313" key="6">
    <source>
        <dbReference type="EMBL" id="RVT43815.1"/>
    </source>
</evidence>
<feature type="domain" description="IclR-ED" evidence="5">
    <location>
        <begin position="84"/>
        <end position="269"/>
    </location>
</feature>
<evidence type="ECO:0000313" key="7">
    <source>
        <dbReference type="Proteomes" id="UP000282977"/>
    </source>
</evidence>
<organism evidence="6 7">
    <name type="scientific">Sphingobium algorifonticola</name>
    <dbReference type="NCBI Taxonomy" id="2008318"/>
    <lineage>
        <taxon>Bacteria</taxon>
        <taxon>Pseudomonadati</taxon>
        <taxon>Pseudomonadota</taxon>
        <taxon>Alphaproteobacteria</taxon>
        <taxon>Sphingomonadales</taxon>
        <taxon>Sphingomonadaceae</taxon>
        <taxon>Sphingobium</taxon>
    </lineage>
</organism>
<dbReference type="InterPro" id="IPR050707">
    <property type="entry name" value="HTH_MetabolicPath_Reg"/>
</dbReference>
<dbReference type="PROSITE" id="PS51078">
    <property type="entry name" value="ICLR_ED"/>
    <property type="match status" value="1"/>
</dbReference>
<gene>
    <name evidence="6" type="ORF">ENE74_04255</name>
</gene>
<dbReference type="GO" id="GO:0003700">
    <property type="term" value="F:DNA-binding transcription factor activity"/>
    <property type="evidence" value="ECO:0007669"/>
    <property type="project" value="TreeGrafter"/>
</dbReference>
<evidence type="ECO:0000256" key="3">
    <source>
        <dbReference type="ARBA" id="ARBA00023163"/>
    </source>
</evidence>
<dbReference type="Pfam" id="PF01614">
    <property type="entry name" value="IclR_C"/>
    <property type="match status" value="1"/>
</dbReference>
<reference evidence="6 7" key="1">
    <citation type="submission" date="2019-01" db="EMBL/GenBank/DDBJ databases">
        <authorList>
            <person name="Chen W.-M."/>
        </authorList>
    </citation>
    <scope>NUCLEOTIDE SEQUENCE [LARGE SCALE GENOMIC DNA]</scope>
    <source>
        <strain evidence="6 7">TLA-22</strain>
    </source>
</reference>
<evidence type="ECO:0000256" key="2">
    <source>
        <dbReference type="ARBA" id="ARBA00023125"/>
    </source>
</evidence>